<dbReference type="RefSeq" id="WP_219779873.1">
    <property type="nucleotide sequence ID" value="NZ_JAHXPT010000007.1"/>
</dbReference>
<sequence length="280" mass="32374">MMNFKNNKIINVCIIFFILNIIFIGVYLKKSIYNKVIVIEDKEQVLQYASDSIPVKIDFHSKRWGKVIVTSNETLKEFCNLVDSMPRNDNFYNSQMETSSDEITGTIQYLDGKKGTLCLGNNLRINDVYYGGNYGAAYINRLRNYINDIFCTPSVLAELMNDKNKIVIVDKYNNSNKCGSNDKTLIKNKILELKRITDNTKLEKAISDKGDLNYHIRIYNEDSVAIDQNTLDYEKDSYDVISIDIYENGYAVVRDYGNEIVNSFYMEGDLNNLCDRLFNR</sequence>
<protein>
    <submittedName>
        <fullName evidence="2">DUF3919 family protein</fullName>
    </submittedName>
</protein>
<gene>
    <name evidence="2" type="ORF">KYD98_10385</name>
</gene>
<keyword evidence="3" id="KW-1185">Reference proteome</keyword>
<evidence type="ECO:0000256" key="1">
    <source>
        <dbReference type="SAM" id="Phobius"/>
    </source>
</evidence>
<keyword evidence="1" id="KW-0812">Transmembrane</keyword>
<dbReference type="InterPro" id="IPR025031">
    <property type="entry name" value="DUF3919"/>
</dbReference>
<reference evidence="2 3" key="1">
    <citation type="submission" date="2021-07" db="EMBL/GenBank/DDBJ databases">
        <title>Clostridium weizhouense sp. nov., an anaerobic bacterium isolated from activated sludge of Petroleum wastewater.</title>
        <authorList>
            <person name="Li Q."/>
        </authorList>
    </citation>
    <scope>NUCLEOTIDE SEQUENCE [LARGE SCALE GENOMIC DNA]</scope>
    <source>
        <strain evidence="2 3">YB-6</strain>
    </source>
</reference>
<organism evidence="2 3">
    <name type="scientific">Clostridium weizhouense</name>
    <dbReference type="NCBI Taxonomy" id="2859781"/>
    <lineage>
        <taxon>Bacteria</taxon>
        <taxon>Bacillati</taxon>
        <taxon>Bacillota</taxon>
        <taxon>Clostridia</taxon>
        <taxon>Eubacteriales</taxon>
        <taxon>Clostridiaceae</taxon>
        <taxon>Clostridium</taxon>
    </lineage>
</organism>
<dbReference type="EMBL" id="JAHXPT010000007">
    <property type="protein sequence ID" value="MBW6410502.1"/>
    <property type="molecule type" value="Genomic_DNA"/>
</dbReference>
<evidence type="ECO:0000313" key="2">
    <source>
        <dbReference type="EMBL" id="MBW6410502.1"/>
    </source>
</evidence>
<comment type="caution">
    <text evidence="2">The sequence shown here is derived from an EMBL/GenBank/DDBJ whole genome shotgun (WGS) entry which is preliminary data.</text>
</comment>
<evidence type="ECO:0000313" key="3">
    <source>
        <dbReference type="Proteomes" id="UP001519921"/>
    </source>
</evidence>
<keyword evidence="1" id="KW-0472">Membrane</keyword>
<accession>A0ABS7APF7</accession>
<proteinExistence type="predicted"/>
<dbReference type="Pfam" id="PF13057">
    <property type="entry name" value="DUF3919"/>
    <property type="match status" value="1"/>
</dbReference>
<name>A0ABS7APF7_9CLOT</name>
<keyword evidence="1" id="KW-1133">Transmembrane helix</keyword>
<dbReference type="Proteomes" id="UP001519921">
    <property type="component" value="Unassembled WGS sequence"/>
</dbReference>
<feature type="transmembrane region" description="Helical" evidence="1">
    <location>
        <begin position="9"/>
        <end position="28"/>
    </location>
</feature>